<dbReference type="InterPro" id="IPR019318">
    <property type="entry name" value="Gua_nucleotide_exch_fac_Ric8"/>
</dbReference>
<evidence type="ECO:0000313" key="5">
    <source>
        <dbReference type="Proteomes" id="UP000729357"/>
    </source>
</evidence>
<dbReference type="PANTHER" id="PTHR12425:SF5">
    <property type="entry name" value="SYNEMBRYN"/>
    <property type="match status" value="1"/>
</dbReference>
<comment type="caution">
    <text evidence="4">The sequence shown here is derived from an EMBL/GenBank/DDBJ whole genome shotgun (WGS) entry which is preliminary data.</text>
</comment>
<organism evidence="4 5">
    <name type="scientific">Aureobasidium melanogenum</name>
    <name type="common">Aureobasidium pullulans var. melanogenum</name>
    <dbReference type="NCBI Taxonomy" id="46634"/>
    <lineage>
        <taxon>Eukaryota</taxon>
        <taxon>Fungi</taxon>
        <taxon>Dikarya</taxon>
        <taxon>Ascomycota</taxon>
        <taxon>Pezizomycotina</taxon>
        <taxon>Dothideomycetes</taxon>
        <taxon>Dothideomycetidae</taxon>
        <taxon>Dothideales</taxon>
        <taxon>Saccotheciaceae</taxon>
        <taxon>Aureobasidium</taxon>
    </lineage>
</organism>
<evidence type="ECO:0000256" key="2">
    <source>
        <dbReference type="ARBA" id="ARBA00022658"/>
    </source>
</evidence>
<protein>
    <submittedName>
        <fullName evidence="4">Uncharacterized protein</fullName>
    </submittedName>
</protein>
<sequence length="600" mass="66255">MFSRPLQASGQGKARVDELLTKLQADLQDEKLAPEARQSLLEQLKVLGRDPSNSESIFAKKGIATLCEYGFDVAELEVSQESLRCLANAMLLQEAPRQYLLDLGYGGKAAQRLRNDDRNDEFLISRIIFLLTYKTTVDLRELVEEHELANSICRNLAGHADRLVDPTSQPAHPMNDMALTETLKLLYNITAKQPELTVKFTSSVPDLFSILSHQKLPTPPLQGAVSATINALMNMQISDETCPNKARVEQLIDILDRSTKAYSESELEQTATPLLLLLRKIQGKASPDVREHMQSLLLPNEEARSKPLGHGDSLPSRLLRLSISPAQMKLRESISGLFYELSDSNPTTFIHNIGYGYAAGYLSTHKIEVPETMMKADAQGADINPVTGQRLAAEPSNPEPEMTDEEKEREAERLFVLFERLKATGVVDVENPTGLRDVEKDVDVQALAVNNGPGCGGTSEQWCIAAAAYLGDSIPVDKQQVYAPGFLLRQALATRFGFNEGKGQIDLTKSLEGEIVSNSTISMPSSKPNAWLMVEAAVLNFTGKVHEYSFINTTIVLAAPDPEFSKIRRIDQGVSGEWFTTDDKTFTAPKITLAEFNFTE</sequence>
<reference evidence="4" key="1">
    <citation type="journal article" date="2021" name="J Fungi (Basel)">
        <title>Virulence traits and population genomics of the black yeast Aureobasidium melanogenum.</title>
        <authorList>
            <person name="Cernosa A."/>
            <person name="Sun X."/>
            <person name="Gostincar C."/>
            <person name="Fang C."/>
            <person name="Gunde-Cimerman N."/>
            <person name="Song Z."/>
        </authorList>
    </citation>
    <scope>NUCLEOTIDE SEQUENCE</scope>
    <source>
        <strain evidence="4">EXF-9298</strain>
    </source>
</reference>
<feature type="non-terminal residue" evidence="4">
    <location>
        <position position="600"/>
    </location>
</feature>
<dbReference type="Proteomes" id="UP000729357">
    <property type="component" value="Unassembled WGS sequence"/>
</dbReference>
<name>A0A9P8JY79_AURME</name>
<dbReference type="Pfam" id="PF10165">
    <property type="entry name" value="Ric8"/>
    <property type="match status" value="1"/>
</dbReference>
<gene>
    <name evidence="4" type="ORF">KCU98_g4930</name>
</gene>
<dbReference type="GO" id="GO:0005085">
    <property type="term" value="F:guanyl-nucleotide exchange factor activity"/>
    <property type="evidence" value="ECO:0007669"/>
    <property type="project" value="UniProtKB-KW"/>
</dbReference>
<keyword evidence="3" id="KW-0143">Chaperone</keyword>
<accession>A0A9P8JY79</accession>
<dbReference type="AlphaFoldDB" id="A0A9P8JY79"/>
<dbReference type="PANTHER" id="PTHR12425">
    <property type="entry name" value="SYNEMBRYN"/>
    <property type="match status" value="1"/>
</dbReference>
<comment type="similarity">
    <text evidence="1">Belongs to the synembryn family.</text>
</comment>
<dbReference type="Gene3D" id="1.25.10.10">
    <property type="entry name" value="Leucine-rich Repeat Variant"/>
    <property type="match status" value="1"/>
</dbReference>
<evidence type="ECO:0000256" key="1">
    <source>
        <dbReference type="ARBA" id="ARBA00009049"/>
    </source>
</evidence>
<reference evidence="4" key="2">
    <citation type="submission" date="2021-08" db="EMBL/GenBank/DDBJ databases">
        <authorList>
            <person name="Gostincar C."/>
            <person name="Sun X."/>
            <person name="Song Z."/>
            <person name="Gunde-Cimerman N."/>
        </authorList>
    </citation>
    <scope>NUCLEOTIDE SEQUENCE</scope>
    <source>
        <strain evidence="4">EXF-9298</strain>
    </source>
</reference>
<keyword evidence="2" id="KW-0344">Guanine-nucleotide releasing factor</keyword>
<keyword evidence="5" id="KW-1185">Reference proteome</keyword>
<evidence type="ECO:0000313" key="4">
    <source>
        <dbReference type="EMBL" id="KAG9985129.1"/>
    </source>
</evidence>
<dbReference type="InterPro" id="IPR011989">
    <property type="entry name" value="ARM-like"/>
</dbReference>
<dbReference type="InterPro" id="IPR016024">
    <property type="entry name" value="ARM-type_fold"/>
</dbReference>
<dbReference type="GO" id="GO:0007186">
    <property type="term" value="P:G protein-coupled receptor signaling pathway"/>
    <property type="evidence" value="ECO:0007669"/>
    <property type="project" value="TreeGrafter"/>
</dbReference>
<proteinExistence type="inferred from homology"/>
<evidence type="ECO:0000256" key="3">
    <source>
        <dbReference type="ARBA" id="ARBA00023186"/>
    </source>
</evidence>
<dbReference type="SUPFAM" id="SSF48371">
    <property type="entry name" value="ARM repeat"/>
    <property type="match status" value="1"/>
</dbReference>
<dbReference type="EMBL" id="JAHFXS010000422">
    <property type="protein sequence ID" value="KAG9985129.1"/>
    <property type="molecule type" value="Genomic_DNA"/>
</dbReference>
<dbReference type="GO" id="GO:0005737">
    <property type="term" value="C:cytoplasm"/>
    <property type="evidence" value="ECO:0007669"/>
    <property type="project" value="TreeGrafter"/>
</dbReference>
<dbReference type="GO" id="GO:0001965">
    <property type="term" value="F:G-protein alpha-subunit binding"/>
    <property type="evidence" value="ECO:0007669"/>
    <property type="project" value="TreeGrafter"/>
</dbReference>